<evidence type="ECO:0008006" key="4">
    <source>
        <dbReference type="Google" id="ProtNLM"/>
    </source>
</evidence>
<dbReference type="PANTHER" id="PTHR24030">
    <property type="entry name" value="PROTEIN CMSS1"/>
    <property type="match status" value="1"/>
</dbReference>
<dbReference type="Pfam" id="PF14617">
    <property type="entry name" value="CMS1"/>
    <property type="match status" value="1"/>
</dbReference>
<dbReference type="GO" id="GO:0030686">
    <property type="term" value="C:90S preribosome"/>
    <property type="evidence" value="ECO:0007669"/>
    <property type="project" value="TreeGrafter"/>
</dbReference>
<proteinExistence type="predicted"/>
<gene>
    <name evidence="2" type="ORF">INT44_000766</name>
</gene>
<dbReference type="PANTHER" id="PTHR24030:SF0">
    <property type="entry name" value="PROTEIN CMSS1"/>
    <property type="match status" value="1"/>
</dbReference>
<dbReference type="Proteomes" id="UP000612746">
    <property type="component" value="Unassembled WGS sequence"/>
</dbReference>
<evidence type="ECO:0000313" key="2">
    <source>
        <dbReference type="EMBL" id="KAG2188015.1"/>
    </source>
</evidence>
<dbReference type="InterPro" id="IPR027417">
    <property type="entry name" value="P-loop_NTPase"/>
</dbReference>
<accession>A0A8H7ULW6</accession>
<organism evidence="2 3">
    <name type="scientific">Umbelopsis vinacea</name>
    <dbReference type="NCBI Taxonomy" id="44442"/>
    <lineage>
        <taxon>Eukaryota</taxon>
        <taxon>Fungi</taxon>
        <taxon>Fungi incertae sedis</taxon>
        <taxon>Mucoromycota</taxon>
        <taxon>Mucoromycotina</taxon>
        <taxon>Umbelopsidomycetes</taxon>
        <taxon>Umbelopsidales</taxon>
        <taxon>Umbelopsidaceae</taxon>
        <taxon>Umbelopsis</taxon>
    </lineage>
</organism>
<sequence length="284" mass="31778">MVKREAAVSADALEDDYLVEDIIEEGDTQGIAVEEDFEENAPADQGSASIKRKVVEDMAEEPTKKKKKRKPKKNNDPFQGVDVSSKPAAEQYDYILDRQKRAKSTWSAIEHDEQAPAISAFLDSQKFTSPHTIEFLPSFVKFGAAGHKKLLKEPPVEAMAAPAIIIITHSAIRATDLVRGLKEFDKAAKIAKLFAKHLKVEEQARFLAETRLHFAVGTPHRVKELIELGHLKLDRLELLVVDTEKNAKRLDIFENDAVNGPLFDLFGTHITPRMKEGKTKLGIF</sequence>
<dbReference type="GO" id="GO:0005634">
    <property type="term" value="C:nucleus"/>
    <property type="evidence" value="ECO:0007669"/>
    <property type="project" value="TreeGrafter"/>
</dbReference>
<keyword evidence="3" id="KW-1185">Reference proteome</keyword>
<dbReference type="EMBL" id="JAEPRA010000002">
    <property type="protein sequence ID" value="KAG2188015.1"/>
    <property type="molecule type" value="Genomic_DNA"/>
</dbReference>
<dbReference type="OrthoDB" id="1929311at2759"/>
<feature type="region of interest" description="Disordered" evidence="1">
    <location>
        <begin position="29"/>
        <end position="83"/>
    </location>
</feature>
<feature type="compositionally biased region" description="Acidic residues" evidence="1">
    <location>
        <begin position="29"/>
        <end position="41"/>
    </location>
</feature>
<name>A0A8H7ULW6_9FUNG</name>
<comment type="caution">
    <text evidence="2">The sequence shown here is derived from an EMBL/GenBank/DDBJ whole genome shotgun (WGS) entry which is preliminary data.</text>
</comment>
<dbReference type="InterPro" id="IPR032704">
    <property type="entry name" value="Cms1"/>
</dbReference>
<dbReference type="Gene3D" id="3.40.50.300">
    <property type="entry name" value="P-loop containing nucleotide triphosphate hydrolases"/>
    <property type="match status" value="1"/>
</dbReference>
<evidence type="ECO:0000313" key="3">
    <source>
        <dbReference type="Proteomes" id="UP000612746"/>
    </source>
</evidence>
<reference evidence="2" key="1">
    <citation type="submission" date="2020-12" db="EMBL/GenBank/DDBJ databases">
        <title>Metabolic potential, ecology and presence of endohyphal bacteria is reflected in genomic diversity of Mucoromycotina.</title>
        <authorList>
            <person name="Muszewska A."/>
            <person name="Okrasinska A."/>
            <person name="Steczkiewicz K."/>
            <person name="Drgas O."/>
            <person name="Orlowska M."/>
            <person name="Perlinska-Lenart U."/>
            <person name="Aleksandrzak-Piekarczyk T."/>
            <person name="Szatraj K."/>
            <person name="Zielenkiewicz U."/>
            <person name="Pilsyk S."/>
            <person name="Malc E."/>
            <person name="Mieczkowski P."/>
            <person name="Kruszewska J.S."/>
            <person name="Biernat P."/>
            <person name="Pawlowska J."/>
        </authorList>
    </citation>
    <scope>NUCLEOTIDE SEQUENCE</scope>
    <source>
        <strain evidence="2">WA0000051536</strain>
    </source>
</reference>
<dbReference type="AlphaFoldDB" id="A0A8H7ULW6"/>
<protein>
    <recommendedName>
        <fullName evidence="4">U3-containing 90S pre-ribosomal complex subunit-domain containing protein</fullName>
    </recommendedName>
</protein>
<dbReference type="SUPFAM" id="SSF52540">
    <property type="entry name" value="P-loop containing nucleoside triphosphate hydrolases"/>
    <property type="match status" value="1"/>
</dbReference>
<evidence type="ECO:0000256" key="1">
    <source>
        <dbReference type="SAM" id="MobiDB-lite"/>
    </source>
</evidence>